<name>A0ABP6K3K3_9ACTN</name>
<dbReference type="RefSeq" id="WP_344499603.1">
    <property type="nucleotide sequence ID" value="NZ_BAAAUD010000060.1"/>
</dbReference>
<comment type="caution">
    <text evidence="2">The sequence shown here is derived from an EMBL/GenBank/DDBJ whole genome shotgun (WGS) entry which is preliminary data.</text>
</comment>
<accession>A0ABP6K3K3</accession>
<evidence type="ECO:0008006" key="4">
    <source>
        <dbReference type="Google" id="ProtNLM"/>
    </source>
</evidence>
<dbReference type="EMBL" id="BAAAUD010000060">
    <property type="protein sequence ID" value="GAA2967126.1"/>
    <property type="molecule type" value="Genomic_DNA"/>
</dbReference>
<evidence type="ECO:0000313" key="2">
    <source>
        <dbReference type="EMBL" id="GAA2967126.1"/>
    </source>
</evidence>
<evidence type="ECO:0000256" key="1">
    <source>
        <dbReference type="SAM" id="MobiDB-lite"/>
    </source>
</evidence>
<reference evidence="3" key="1">
    <citation type="journal article" date="2019" name="Int. J. Syst. Evol. Microbiol.">
        <title>The Global Catalogue of Microorganisms (GCM) 10K type strain sequencing project: providing services to taxonomists for standard genome sequencing and annotation.</title>
        <authorList>
            <consortium name="The Broad Institute Genomics Platform"/>
            <consortium name="The Broad Institute Genome Sequencing Center for Infectious Disease"/>
            <person name="Wu L."/>
            <person name="Ma J."/>
        </authorList>
    </citation>
    <scope>NUCLEOTIDE SEQUENCE [LARGE SCALE GENOMIC DNA]</scope>
    <source>
        <strain evidence="3">JCM 9088</strain>
    </source>
</reference>
<organism evidence="2 3">
    <name type="scientific">Streptomyces enissocaesilis</name>
    <dbReference type="NCBI Taxonomy" id="332589"/>
    <lineage>
        <taxon>Bacteria</taxon>
        <taxon>Bacillati</taxon>
        <taxon>Actinomycetota</taxon>
        <taxon>Actinomycetes</taxon>
        <taxon>Kitasatosporales</taxon>
        <taxon>Streptomycetaceae</taxon>
        <taxon>Streptomyces</taxon>
        <taxon>Streptomyces rochei group</taxon>
    </lineage>
</organism>
<keyword evidence="3" id="KW-1185">Reference proteome</keyword>
<evidence type="ECO:0000313" key="3">
    <source>
        <dbReference type="Proteomes" id="UP001500403"/>
    </source>
</evidence>
<gene>
    <name evidence="2" type="ORF">GCM10010446_61080</name>
</gene>
<proteinExistence type="predicted"/>
<dbReference type="Proteomes" id="UP001500403">
    <property type="component" value="Unassembled WGS sequence"/>
</dbReference>
<feature type="region of interest" description="Disordered" evidence="1">
    <location>
        <begin position="138"/>
        <end position="173"/>
    </location>
</feature>
<dbReference type="Gene3D" id="3.20.20.80">
    <property type="entry name" value="Glycosidases"/>
    <property type="match status" value="1"/>
</dbReference>
<sequence>MLDLDDAARQDPNWIRTNGVDAGRDGCRVPLPWTRESAAFGFSPPDAAVAPWLPQPERFAKYAVSELWADVDSPPALHRRALCIRRAGPGLAKDAFRWLDVPESVLFFERGNGFACVVNFGTEPYPLPAGSKVVLTSVRGRRGARAGPRSAPVDQPGPVMSPSISGTRGRRTG</sequence>
<protein>
    <recommendedName>
        <fullName evidence="4">DUF3459 domain-containing protein</fullName>
    </recommendedName>
</protein>